<name>A0A1R3XPV9_9BACT</name>
<accession>A0A1R3XPV9</accession>
<reference evidence="3" key="1">
    <citation type="submission" date="2017-01" db="EMBL/GenBank/DDBJ databases">
        <authorList>
            <person name="Varghese N."/>
            <person name="Submissions S."/>
        </authorList>
    </citation>
    <scope>NUCLEOTIDE SEQUENCE [LARGE SCALE GENOMIC DNA]</scope>
    <source>
        <strain evidence="3">LP100</strain>
    </source>
</reference>
<feature type="transmembrane region" description="Helical" evidence="1">
    <location>
        <begin position="15"/>
        <end position="36"/>
    </location>
</feature>
<evidence type="ECO:0000256" key="1">
    <source>
        <dbReference type="SAM" id="Phobius"/>
    </source>
</evidence>
<dbReference type="EMBL" id="FTPP01000002">
    <property type="protein sequence ID" value="SIT92717.1"/>
    <property type="molecule type" value="Genomic_DNA"/>
</dbReference>
<keyword evidence="3" id="KW-1185">Reference proteome</keyword>
<proteinExistence type="predicted"/>
<feature type="transmembrane region" description="Helical" evidence="1">
    <location>
        <begin position="227"/>
        <end position="249"/>
    </location>
</feature>
<keyword evidence="1" id="KW-0812">Transmembrane</keyword>
<keyword evidence="1" id="KW-0472">Membrane</keyword>
<dbReference type="AlphaFoldDB" id="A0A1R3XPV9"/>
<protein>
    <submittedName>
        <fullName evidence="2">PepSY-associated TM region</fullName>
    </submittedName>
</protein>
<dbReference type="RefSeq" id="WP_076670051.1">
    <property type="nucleotide sequence ID" value="NZ_FTPP01000002.1"/>
</dbReference>
<dbReference type="STRING" id="1317125.SAMN05444128_2929"/>
<dbReference type="OrthoDB" id="9806195at2"/>
<sequence length="270" mass="30391">MKRTTHLRIRKTHRYLGLITGIQFVMWTIGGIYFSFSDLDEIHGDHQRKAGGMALASDTKLASPAEVMAQLPRTATITSLKLINILGTPHYQIAYQEAEDYAEHGTGHEQGQTMVRTQLAVAATGELRPALNEQEAIELAQQSFVDPVAVAKVEYITQENMTGHHEYRGSALPAWAITMEHPTQTTVYVAAEQGMVTKFRNDKWRVFDFLWMLHTMDYQGRDNFGNLLLRVFSVAGIVTILSGFALYFVSNGTSRRSMLRTQARKRPVIS</sequence>
<organism evidence="2 3">
    <name type="scientific">Pontibacter indicus</name>
    <dbReference type="NCBI Taxonomy" id="1317125"/>
    <lineage>
        <taxon>Bacteria</taxon>
        <taxon>Pseudomonadati</taxon>
        <taxon>Bacteroidota</taxon>
        <taxon>Cytophagia</taxon>
        <taxon>Cytophagales</taxon>
        <taxon>Hymenobacteraceae</taxon>
        <taxon>Pontibacter</taxon>
    </lineage>
</organism>
<keyword evidence="1" id="KW-1133">Transmembrane helix</keyword>
<evidence type="ECO:0000313" key="2">
    <source>
        <dbReference type="EMBL" id="SIT92717.1"/>
    </source>
</evidence>
<evidence type="ECO:0000313" key="3">
    <source>
        <dbReference type="Proteomes" id="UP000187181"/>
    </source>
</evidence>
<dbReference type="Pfam" id="PF03929">
    <property type="entry name" value="PepSY_TM"/>
    <property type="match status" value="1"/>
</dbReference>
<gene>
    <name evidence="2" type="ORF">SAMN05444128_2929</name>
</gene>
<dbReference type="Proteomes" id="UP000187181">
    <property type="component" value="Unassembled WGS sequence"/>
</dbReference>
<dbReference type="InterPro" id="IPR005625">
    <property type="entry name" value="PepSY-ass_TM"/>
</dbReference>